<keyword evidence="12" id="KW-1185">Reference proteome</keyword>
<dbReference type="Pfam" id="PF00571">
    <property type="entry name" value="CBS"/>
    <property type="match status" value="2"/>
</dbReference>
<reference evidence="11 12" key="1">
    <citation type="submission" date="2019-02" db="EMBL/GenBank/DDBJ databases">
        <title>Halonotius sp. a new haloqrchaeon isolated from saline water.</title>
        <authorList>
            <person name="Duran-Viseras A."/>
            <person name="Sanchez-Porro C."/>
            <person name="Ventosa A."/>
        </authorList>
    </citation>
    <scope>NUCLEOTIDE SEQUENCE [LARGE SCALE GENOMIC DNA]</scope>
    <source>
        <strain evidence="11 12">F9-27</strain>
    </source>
</reference>
<dbReference type="InterPro" id="IPR044751">
    <property type="entry name" value="Ion_transp-like_CBS"/>
</dbReference>
<keyword evidence="3" id="KW-0677">Repeat</keyword>
<dbReference type="InterPro" id="IPR046342">
    <property type="entry name" value="CBS_dom_sf"/>
</dbReference>
<dbReference type="PANTHER" id="PTHR22777">
    <property type="entry name" value="HEMOLYSIN-RELATED"/>
    <property type="match status" value="1"/>
</dbReference>
<dbReference type="Pfam" id="PF01595">
    <property type="entry name" value="CNNM"/>
    <property type="match status" value="1"/>
</dbReference>
<dbReference type="EMBL" id="SESI01000002">
    <property type="protein sequence ID" value="TQQ80749.1"/>
    <property type="molecule type" value="Genomic_DNA"/>
</dbReference>
<dbReference type="Gene3D" id="3.10.580.10">
    <property type="entry name" value="CBS-domain"/>
    <property type="match status" value="1"/>
</dbReference>
<dbReference type="AlphaFoldDB" id="A0A544QPB6"/>
<dbReference type="InterPro" id="IPR016169">
    <property type="entry name" value="FAD-bd_PCMH_sub2"/>
</dbReference>
<evidence type="ECO:0000256" key="8">
    <source>
        <dbReference type="SAM" id="MobiDB-lite"/>
    </source>
</evidence>
<dbReference type="Pfam" id="PF03471">
    <property type="entry name" value="CorC_HlyC"/>
    <property type="match status" value="1"/>
</dbReference>
<organism evidence="11 12">
    <name type="scientific">Halonotius roseus</name>
    <dbReference type="NCBI Taxonomy" id="2511997"/>
    <lineage>
        <taxon>Archaea</taxon>
        <taxon>Methanobacteriati</taxon>
        <taxon>Methanobacteriota</taxon>
        <taxon>Stenosarchaea group</taxon>
        <taxon>Halobacteria</taxon>
        <taxon>Halobacteriales</taxon>
        <taxon>Haloferacaceae</taxon>
        <taxon>Halonotius</taxon>
    </lineage>
</organism>
<keyword evidence="6" id="KW-0472">Membrane</keyword>
<dbReference type="GO" id="GO:0050660">
    <property type="term" value="F:flavin adenine dinucleotide binding"/>
    <property type="evidence" value="ECO:0007669"/>
    <property type="project" value="InterPro"/>
</dbReference>
<dbReference type="CDD" id="cd04590">
    <property type="entry name" value="CBS_pair_CorC_HlyC_assoc"/>
    <property type="match status" value="1"/>
</dbReference>
<feature type="domain" description="CBS" evidence="9">
    <location>
        <begin position="271"/>
        <end position="330"/>
    </location>
</feature>
<dbReference type="GO" id="GO:0016020">
    <property type="term" value="C:membrane"/>
    <property type="evidence" value="ECO:0007669"/>
    <property type="project" value="UniProtKB-SubCell"/>
</dbReference>
<dbReference type="PROSITE" id="PS51371">
    <property type="entry name" value="CBS"/>
    <property type="match status" value="2"/>
</dbReference>
<evidence type="ECO:0000256" key="3">
    <source>
        <dbReference type="ARBA" id="ARBA00022737"/>
    </source>
</evidence>
<evidence type="ECO:0000256" key="1">
    <source>
        <dbReference type="ARBA" id="ARBA00004141"/>
    </source>
</evidence>
<evidence type="ECO:0000256" key="5">
    <source>
        <dbReference type="ARBA" id="ARBA00023122"/>
    </source>
</evidence>
<protein>
    <submittedName>
        <fullName evidence="11">HlyC/CorC family transporter</fullName>
    </submittedName>
</protein>
<feature type="domain" description="CNNM transmembrane" evidence="10">
    <location>
        <begin position="2"/>
        <end position="190"/>
    </location>
</feature>
<dbReference type="RefSeq" id="WP_142443860.1">
    <property type="nucleotide sequence ID" value="NZ_SESI01000002.1"/>
</dbReference>
<evidence type="ECO:0000259" key="9">
    <source>
        <dbReference type="PROSITE" id="PS51371"/>
    </source>
</evidence>
<comment type="caution">
    <text evidence="11">The sequence shown here is derived from an EMBL/GenBank/DDBJ whole genome shotgun (WGS) entry which is preliminary data.</text>
</comment>
<evidence type="ECO:0000256" key="6">
    <source>
        <dbReference type="ARBA" id="ARBA00023136"/>
    </source>
</evidence>
<dbReference type="InterPro" id="IPR005170">
    <property type="entry name" value="Transptr-assoc_dom"/>
</dbReference>
<gene>
    <name evidence="11" type="ORF">EWF95_09740</name>
</gene>
<dbReference type="Proteomes" id="UP000315385">
    <property type="component" value="Unassembled WGS sequence"/>
</dbReference>
<dbReference type="SUPFAM" id="SSF56176">
    <property type="entry name" value="FAD-binding/transporter-associated domain-like"/>
    <property type="match status" value="1"/>
</dbReference>
<dbReference type="InterPro" id="IPR002550">
    <property type="entry name" value="CNNM"/>
</dbReference>
<keyword evidence="2" id="KW-0812">Transmembrane</keyword>
<dbReference type="PROSITE" id="PS51846">
    <property type="entry name" value="CNNM"/>
    <property type="match status" value="1"/>
</dbReference>
<evidence type="ECO:0000313" key="11">
    <source>
        <dbReference type="EMBL" id="TQQ80749.1"/>
    </source>
</evidence>
<dbReference type="OrthoDB" id="326790at2157"/>
<proteinExistence type="predicted"/>
<comment type="subcellular location">
    <subcellularLocation>
        <location evidence="1">Membrane</location>
        <topology evidence="1">Multi-pass membrane protein</topology>
    </subcellularLocation>
</comment>
<dbReference type="SMART" id="SM00116">
    <property type="entry name" value="CBS"/>
    <property type="match status" value="2"/>
</dbReference>
<dbReference type="SUPFAM" id="SSF54631">
    <property type="entry name" value="CBS-domain pair"/>
    <property type="match status" value="1"/>
</dbReference>
<evidence type="ECO:0000256" key="2">
    <source>
        <dbReference type="ARBA" id="ARBA00022692"/>
    </source>
</evidence>
<feature type="domain" description="CBS" evidence="9">
    <location>
        <begin position="209"/>
        <end position="268"/>
    </location>
</feature>
<feature type="compositionally biased region" description="Basic and acidic residues" evidence="8">
    <location>
        <begin position="425"/>
        <end position="441"/>
    </location>
</feature>
<evidence type="ECO:0000313" key="12">
    <source>
        <dbReference type="Proteomes" id="UP000315385"/>
    </source>
</evidence>
<feature type="region of interest" description="Disordered" evidence="8">
    <location>
        <begin position="415"/>
        <end position="454"/>
    </location>
</feature>
<dbReference type="Gene3D" id="3.30.465.10">
    <property type="match status" value="1"/>
</dbReference>
<dbReference type="SMART" id="SM01091">
    <property type="entry name" value="CorC_HlyC"/>
    <property type="match status" value="1"/>
</dbReference>
<keyword evidence="4" id="KW-1133">Transmembrane helix</keyword>
<sequence>MSLTLVLFGVTAIVILTAISAFFSSSELAVFSVASHRIDAIVDEGRPGGDALAALRSNPHRFLVTALVSNNIANIAAASVATAVLVQFLPAGQAATGSTVVTSFFIIVFGEIAPKSYAVANAERHALRVARPVVAIQRLLRPLLYVFEATTGVVNRLTGGDAGFESYLSREEIEGIVRSGEATGVLDTDEGAMIRSVLDLETTIVQAVMVPRTRIISVPETASLDTVIETCWGKGVDRVPVVGESRDDVRGIVDLRAALAARAEGRSLASILTDPVFVPTTKPVDELLAEMQRDGHRMVVVVDEFGTVVGLATLEDVIEEVVGELVDHTETDPVRVVDDGSAIVAGWAAVGSVNDSLGIELPTAGSFETIAGLLSHQLGRLPRSDDRVEIGGVVLTVVEAGQTRVQRVRIEWEPTADDAAAVTASDDKNHGQDHDHSHDEQPEQPEPDDGSRED</sequence>
<dbReference type="InterPro" id="IPR036318">
    <property type="entry name" value="FAD-bd_PCMH-like_sf"/>
</dbReference>
<accession>A0A544QPB6</accession>
<evidence type="ECO:0000259" key="10">
    <source>
        <dbReference type="PROSITE" id="PS51846"/>
    </source>
</evidence>
<evidence type="ECO:0000256" key="4">
    <source>
        <dbReference type="ARBA" id="ARBA00022989"/>
    </source>
</evidence>
<dbReference type="PANTHER" id="PTHR22777:SF17">
    <property type="entry name" value="UPF0053 PROTEIN SLL0260"/>
    <property type="match status" value="1"/>
</dbReference>
<evidence type="ECO:0000256" key="7">
    <source>
        <dbReference type="PROSITE-ProRule" id="PRU00703"/>
    </source>
</evidence>
<dbReference type="InterPro" id="IPR000644">
    <property type="entry name" value="CBS_dom"/>
</dbReference>
<keyword evidence="5 7" id="KW-0129">CBS domain</keyword>
<name>A0A544QPB6_9EURY</name>